<evidence type="ECO:0000256" key="4">
    <source>
        <dbReference type="ARBA" id="ARBA00022729"/>
    </source>
</evidence>
<evidence type="ECO:0000259" key="16">
    <source>
        <dbReference type="PROSITE" id="PS50221"/>
    </source>
</evidence>
<feature type="domain" description="F5/8 type C" evidence="13">
    <location>
        <begin position="433"/>
        <end position="584"/>
    </location>
</feature>
<evidence type="ECO:0000256" key="9">
    <source>
        <dbReference type="ARBA" id="ARBA00023273"/>
    </source>
</evidence>
<evidence type="ECO:0000256" key="6">
    <source>
        <dbReference type="ARBA" id="ARBA00023136"/>
    </source>
</evidence>
<dbReference type="SUPFAM" id="SSF81324">
    <property type="entry name" value="Voltage-gated potassium channels"/>
    <property type="match status" value="1"/>
</dbReference>
<dbReference type="Pfam" id="PF00754">
    <property type="entry name" value="F5_F8_type_C"/>
    <property type="match status" value="1"/>
</dbReference>
<evidence type="ECO:0000313" key="18">
    <source>
        <dbReference type="Proteomes" id="UP001159405"/>
    </source>
</evidence>
<feature type="region of interest" description="Disordered" evidence="11">
    <location>
        <begin position="2762"/>
        <end position="2806"/>
    </location>
</feature>
<dbReference type="Pfam" id="PF01477">
    <property type="entry name" value="PLAT"/>
    <property type="match status" value="1"/>
</dbReference>
<dbReference type="SUPFAM" id="SSF49723">
    <property type="entry name" value="Lipase/lipooxygenase domain (PLAT/LH2 domain)"/>
    <property type="match status" value="1"/>
</dbReference>
<dbReference type="Pfam" id="PF08016">
    <property type="entry name" value="PKD_channel"/>
    <property type="match status" value="1"/>
</dbReference>
<evidence type="ECO:0000259" key="14">
    <source>
        <dbReference type="PROSITE" id="PS50024"/>
    </source>
</evidence>
<proteinExistence type="inferred from homology"/>
<evidence type="ECO:0000259" key="15">
    <source>
        <dbReference type="PROSITE" id="PS50095"/>
    </source>
</evidence>
<dbReference type="PROSITE" id="PS50024">
    <property type="entry name" value="SEA"/>
    <property type="match status" value="1"/>
</dbReference>
<dbReference type="EMBL" id="CALNXK010000008">
    <property type="protein sequence ID" value="CAH3040414.1"/>
    <property type="molecule type" value="Genomic_DNA"/>
</dbReference>
<dbReference type="InterPro" id="IPR000421">
    <property type="entry name" value="FA58C"/>
</dbReference>
<dbReference type="InterPro" id="IPR003915">
    <property type="entry name" value="PKD_2"/>
</dbReference>
<dbReference type="CDD" id="cd00057">
    <property type="entry name" value="FA58C"/>
    <property type="match status" value="2"/>
</dbReference>
<dbReference type="InterPro" id="IPR000203">
    <property type="entry name" value="GPS"/>
</dbReference>
<keyword evidence="4" id="KW-0732">Signal</keyword>
<name>A0ABN8N0D4_9CNID</name>
<dbReference type="SUPFAM" id="SSF49785">
    <property type="entry name" value="Galactose-binding domain-like"/>
    <property type="match status" value="2"/>
</dbReference>
<feature type="domain" description="GAIN-B" evidence="16">
    <location>
        <begin position="1667"/>
        <end position="1803"/>
    </location>
</feature>
<evidence type="ECO:0000256" key="11">
    <source>
        <dbReference type="SAM" id="MobiDB-lite"/>
    </source>
</evidence>
<evidence type="ECO:0000259" key="13">
    <source>
        <dbReference type="PROSITE" id="PS50022"/>
    </source>
</evidence>
<dbReference type="PROSITE" id="PS50221">
    <property type="entry name" value="GAIN_B"/>
    <property type="match status" value="1"/>
</dbReference>
<dbReference type="InterPro" id="IPR002859">
    <property type="entry name" value="PKD/REJ-like"/>
</dbReference>
<feature type="transmembrane region" description="Helical" evidence="12">
    <location>
        <begin position="2528"/>
        <end position="2549"/>
    </location>
</feature>
<protein>
    <recommendedName>
        <fullName evidence="19">Polycystic kidney disease protein 1-like 2</fullName>
    </recommendedName>
</protein>
<dbReference type="Pfam" id="PF20519">
    <property type="entry name" value="Polycystin_dom"/>
    <property type="match status" value="1"/>
</dbReference>
<sequence length="2864" mass="319115">MAEGLLRIQGVAYFVPTAMVLPDLLIIEGRGWEIPTNSTVVTQGEIFSSRASWPTTGTQQEMNHWSTAAPKALQHLPTAATLERPQVARTSIMIAGSIRGNSKKLGHKSPLMSSTKELSTYSRSSAMATPHLTSSCKETFLSAYSTTKLLRKATSSPLSSRVAGDTGKLASSVATATDCNDALGMERSDISDGQITASTVWDVNHAAVQGRLHYLATPSKAGSWSARFNNLDQWLQIDLGNQLTRITGHYSDQCEIKEFLGNTDPDTVVRHRLYSGIRARYIRFRPTAWHNHISMRVEVYGCKVPRNDTGVTQEHMVTSCPSFPKTSTQRQESTFSSTAAPTTLQVTRNTNMVSGVTGVISKQLGHTSVLMSFLKELPTRLPSAAMATPQLTGTFKTIFFSGRATSSLLGKTTLTSMSSHNIADSIGITAKDCNDALGMESGVISDGQITASTVWDVNHAAVQGRLHYLATPRKAGSWSAMFNNLDQWFQIDLGNQLTKITGLATQGRNNFGQWVTKYKVQYSDDGANFRYYSDQCEIKEFLGNTDPDTVVRHRLYSGIRARYIRFRPTAWHGHISMRVEVYGCKVPRNDTGVTQGHMVTSCPSFPKTSTQQESTFLSTAAPTTLQVTRTTNMVSGVTGVISKQMGGTSVLISFLKELPTRLPSAAMATPQLTGTFKTTSFSGSATSNLLGKATFTSPSSYTTADSIGVTAKEFHFVLRLLVRSASFTLDYANTSTSLHNDLKARATNQVTIMLKGSPGFISAEFKRFGPYSLTSKSKASLMVEMIITHRENSRGKLLEKLKQASANPNVMFDPAHFETLHTFNSTCPPPVVKVNLTKNLDQAPLIFTASSGSETGKRFKFQAQVKHSSCSQSLPNNMSWEVTKAILNSGTFSSFLKPPLTSHSVKLKLYQGRSLDSYVYISFVLRNTNRVVAYDYGYVLLLRPPPIASIFGVSRAVKGNGSVLLSALADHSRAHIPRLTYSWYCRKRMEKLPLDELKLVDVPDGNSNTSGGCFGYGPGRLSGGDVFLHVDVDKMLVGEYVFIVKVKLDSETSKDDHNLTVLEPQINILVRCTYNCYPRVAINEKTTFVANCSGLTCKSITRYQWALYQMDQQSPDPLWIPIKNIAAKATFDGLNFVLRGKINATEYSLKLNTTYKVELFAFIDERQVAKGEIQITTNSPPVTYNGGGCLISPSDGLALQTNFLVNCSKWYDEDLPLSYTFSYMTAKLVAVDIKSGSSLPSLTTVLPQGDPSRDYNITIQVAIHDSLGATSHDIKFVTVRPSLTTPAEISKDFIDGSDNALYKALSKGDVGLAAGTATLVLTSIEEGEMETQEKNKVKDTFINKLGDVEVKNMEEVKQLSYFLTEATEGRQDMSISVLNNSVNLLETLTDYLWKHVDEGGYDKDAVQSVGGVVFKGISNAIGTITADKGANYEGTIFEKSATENTLSLIDKLGATLLSTKAVGEEPSSLNTSTLLMILDRQKPAIMGNRTLGTQQEKRVILPSSETLFANYNFSSSYVDAQMLLLNQNPYTWDESSKNISSPVIKFELKTEEGSLMNISDLKEPLSLFLPVIMQTDGEGNDSSDHLFIKPGNTLQYHKVYLDSDDMIAFVKLRPSDNAAFDVFVSGGRKPTERNHSLSKRIPDLSSCTSSYNKRAYMNCTSSAFVFFFSSTLTGQTGVHYIGIRLANTAAIPSRNNSKVTARKTRSCGVGCGREKRSYIRLKYPPTTSPPTTIIIPPYNGSTDVNYTMLITMPECVYWSVSKQAWIKDGCKLGSKTTNEQLHCLCNHLSAFGGSIFVAPNPIDFDTVFIKFTKLGETKNVVVLATVCVITGIYFIGLVFARRADKNDNFKVVAHVLLGDGSVESNGYQYDVSIQTGMWNDFGTTAKVGMIISGKEGSSNVLSLNDMPISRKFFSRASVNNFTIFVKKPLGDLTGVYVWHDNSGRRPSWYLQQILITDVQTKREWYFFANQWLALDKGAGVTQLHLKVAEGKELIAFKNLFISRVSRSLGEGHLWISVFTRPSHNPFTRCQRLSCCLSFLFAAMVTNAMFYQFDKPLTDTFKLGPLTISWTQIKIGIQSSVICIPINFLMVFIFQNIKQADSYDSFVLDGNKRQRSGFLPHFVLYIAWALCFLVSITGAFFTILYSMQWGADKSNQWVTSISVSLAQDVLISQPIKVVALATLLSFIIRKPPKIDSVVGPSFYKNKLGRKASCLSPTDLKREKEQSIKSRKALEASKDILTFLVFAFLLMVICYGNQDVARYHITKAVNDSFAADFEEVTDTASFWEWIEGNLITGLYDAMWYNGRQFEYKEGYISNHEEFMIGMPRLRQLRLKLKQCYLNDALNFKDRFKICRPAYSSDDEDRAAFNLPGWIPVTTHNKSHNPYELYPQAWRYQSKETLGSLSYLGYDGGGYVASLGYNNKTAIDVARDLKEHGWIDESTAVVFIEFTLFNPATSLFTFGKYTFETQRTGGAVANTYVTTLSLYPSSNNKFQSFYEVCQLVFLIVIVVCFIVELVKFIRQKTQYLRQLWNWIELLLLVVCTLAVVTSFLKGKYTTLYVRNVQENPYETFSPDYLLKWSSQEIGWLAATIFILTLKLLRLIRFNKHICQMQGTMKRSARPLISFVFVFGIGIMAFTYFACIAFGSQASTFSSLFNSVKTNLLMSIGKQVDYVEIYLMNSQVELIFFSLYFLFTICILISIFVAVIADSYTEIREDHGEDFQDAEAGSFMFDNFSRKVKQLPQKFTFGVKHIFNLSCADVKGNDNDKARRKKNKRFSTSGRSTRRPDVDENSKTDNELNGVISSQNDDHFKDEVQQKKKTIYARAKIIEIDDIMDDYYLHEVRNQLMYLVSELISGSQVIKEGRCN</sequence>
<accession>A0ABN8N0D4</accession>
<dbReference type="Proteomes" id="UP001159405">
    <property type="component" value="Unassembled WGS sequence"/>
</dbReference>
<feature type="domain" description="F5/8 type C" evidence="13">
    <location>
        <begin position="259"/>
        <end position="302"/>
    </location>
</feature>
<dbReference type="InterPro" id="IPR027359">
    <property type="entry name" value="Volt_channel_dom_sf"/>
</dbReference>
<feature type="transmembrane region" description="Helical" evidence="12">
    <location>
        <begin position="1820"/>
        <end position="1840"/>
    </location>
</feature>
<evidence type="ECO:0000313" key="17">
    <source>
        <dbReference type="EMBL" id="CAH3040414.1"/>
    </source>
</evidence>
<feature type="transmembrane region" description="Helical" evidence="12">
    <location>
        <begin position="2620"/>
        <end position="2643"/>
    </location>
</feature>
<dbReference type="PANTHER" id="PTHR10877:SF150">
    <property type="entry name" value="REJ DOMAIN-CONTAINING PROTEIN"/>
    <property type="match status" value="1"/>
</dbReference>
<keyword evidence="7" id="KW-1015">Disulfide bond</keyword>
<evidence type="ECO:0000256" key="8">
    <source>
        <dbReference type="ARBA" id="ARBA00023180"/>
    </source>
</evidence>
<dbReference type="InterPro" id="IPR046338">
    <property type="entry name" value="GAIN_dom_sf"/>
</dbReference>
<feature type="transmembrane region" description="Helical" evidence="12">
    <location>
        <begin position="2238"/>
        <end position="2256"/>
    </location>
</feature>
<dbReference type="Gene3D" id="1.10.287.70">
    <property type="match status" value="1"/>
</dbReference>
<feature type="compositionally biased region" description="Basic and acidic residues" evidence="11">
    <location>
        <begin position="2782"/>
        <end position="2794"/>
    </location>
</feature>
<feature type="domain" description="F5/8 type C" evidence="13">
    <location>
        <begin position="179"/>
        <end position="241"/>
    </location>
</feature>
<comment type="caution">
    <text evidence="10">Lacks conserved residue(s) required for the propagation of feature annotation.</text>
</comment>
<evidence type="ECO:0000256" key="12">
    <source>
        <dbReference type="SAM" id="Phobius"/>
    </source>
</evidence>
<dbReference type="InterPro" id="IPR001024">
    <property type="entry name" value="PLAT/LH2_dom"/>
</dbReference>
<gene>
    <name evidence="17" type="ORF">PLOB_00045672</name>
</gene>
<evidence type="ECO:0000256" key="3">
    <source>
        <dbReference type="ARBA" id="ARBA00022692"/>
    </source>
</evidence>
<feature type="transmembrane region" description="Helical" evidence="12">
    <location>
        <begin position="2682"/>
        <end position="2705"/>
    </location>
</feature>
<dbReference type="SMART" id="SM00303">
    <property type="entry name" value="GPS"/>
    <property type="match status" value="1"/>
</dbReference>
<dbReference type="InterPro" id="IPR000082">
    <property type="entry name" value="SEA_dom"/>
</dbReference>
<dbReference type="PRINTS" id="PR01433">
    <property type="entry name" value="POLYCYSTIN2"/>
</dbReference>
<reference evidence="17 18" key="1">
    <citation type="submission" date="2022-05" db="EMBL/GenBank/DDBJ databases">
        <authorList>
            <consortium name="Genoscope - CEA"/>
            <person name="William W."/>
        </authorList>
    </citation>
    <scope>NUCLEOTIDE SEQUENCE [LARGE SCALE GENOMIC DNA]</scope>
</reference>
<keyword evidence="5 12" id="KW-1133">Transmembrane helix</keyword>
<evidence type="ECO:0008006" key="19">
    <source>
        <dbReference type="Google" id="ProtNLM"/>
    </source>
</evidence>
<keyword evidence="3 12" id="KW-0812">Transmembrane</keyword>
<feature type="domain" description="PLAT" evidence="15">
    <location>
        <begin position="1867"/>
        <end position="1986"/>
    </location>
</feature>
<dbReference type="Gene3D" id="2.60.220.50">
    <property type="match status" value="1"/>
</dbReference>
<dbReference type="SMART" id="SM00231">
    <property type="entry name" value="FA58C"/>
    <property type="match status" value="2"/>
</dbReference>
<comment type="caution">
    <text evidence="17">The sequence shown here is derived from an EMBL/GenBank/DDBJ whole genome shotgun (WGS) entry which is preliminary data.</text>
</comment>
<comment type="similarity">
    <text evidence="2">Belongs to the polycystin family.</text>
</comment>
<keyword evidence="9" id="KW-0966">Cell projection</keyword>
<dbReference type="Gene3D" id="2.60.60.20">
    <property type="entry name" value="PLAT/LH2 domain"/>
    <property type="match status" value="1"/>
</dbReference>
<dbReference type="PROSITE" id="PS50095">
    <property type="entry name" value="PLAT"/>
    <property type="match status" value="1"/>
</dbReference>
<dbReference type="InterPro" id="IPR057244">
    <property type="entry name" value="GAIN_B"/>
</dbReference>
<feature type="transmembrane region" description="Helical" evidence="12">
    <location>
        <begin position="2494"/>
        <end position="2516"/>
    </location>
</feature>
<dbReference type="SMART" id="SM00308">
    <property type="entry name" value="LH2"/>
    <property type="match status" value="1"/>
</dbReference>
<dbReference type="PROSITE" id="PS01286">
    <property type="entry name" value="FA58C_2"/>
    <property type="match status" value="2"/>
</dbReference>
<dbReference type="InterPro" id="IPR046791">
    <property type="entry name" value="Polycystin_dom"/>
</dbReference>
<dbReference type="Gene3D" id="1.20.120.350">
    <property type="entry name" value="Voltage-gated potassium channels. Chain C"/>
    <property type="match status" value="1"/>
</dbReference>
<dbReference type="InterPro" id="IPR013122">
    <property type="entry name" value="PKD1_2_channel"/>
</dbReference>
<comment type="subcellular location">
    <subcellularLocation>
        <location evidence="1">Cell projection</location>
        <location evidence="1">Cilium membrane</location>
        <topology evidence="1">Multi-pass membrane protein</topology>
    </subcellularLocation>
</comment>
<dbReference type="Pfam" id="PF02010">
    <property type="entry name" value="REJ"/>
    <property type="match status" value="1"/>
</dbReference>
<dbReference type="InterPro" id="IPR036392">
    <property type="entry name" value="PLAT/LH2_dom_sf"/>
</dbReference>
<dbReference type="InterPro" id="IPR008979">
    <property type="entry name" value="Galactose-bd-like_sf"/>
</dbReference>
<evidence type="ECO:0000256" key="10">
    <source>
        <dbReference type="PROSITE-ProRule" id="PRU00152"/>
    </source>
</evidence>
<keyword evidence="18" id="KW-1185">Reference proteome</keyword>
<dbReference type="Pfam" id="PF01825">
    <property type="entry name" value="GPS"/>
    <property type="match status" value="1"/>
</dbReference>
<feature type="transmembrane region" description="Helical" evidence="12">
    <location>
        <begin position="2121"/>
        <end position="2144"/>
    </location>
</feature>
<organism evidence="17 18">
    <name type="scientific">Porites lobata</name>
    <dbReference type="NCBI Taxonomy" id="104759"/>
    <lineage>
        <taxon>Eukaryota</taxon>
        <taxon>Metazoa</taxon>
        <taxon>Cnidaria</taxon>
        <taxon>Anthozoa</taxon>
        <taxon>Hexacorallia</taxon>
        <taxon>Scleractinia</taxon>
        <taxon>Fungiina</taxon>
        <taxon>Poritidae</taxon>
        <taxon>Porites</taxon>
    </lineage>
</organism>
<evidence type="ECO:0000256" key="5">
    <source>
        <dbReference type="ARBA" id="ARBA00022989"/>
    </source>
</evidence>
<dbReference type="PANTHER" id="PTHR10877">
    <property type="entry name" value="POLYCYSTIN FAMILY MEMBER"/>
    <property type="match status" value="1"/>
</dbReference>
<evidence type="ECO:0000256" key="2">
    <source>
        <dbReference type="ARBA" id="ARBA00007200"/>
    </source>
</evidence>
<feature type="domain" description="SEA" evidence="14">
    <location>
        <begin position="710"/>
        <end position="839"/>
    </location>
</feature>
<feature type="transmembrane region" description="Helical" evidence="12">
    <location>
        <begin position="2072"/>
        <end position="2093"/>
    </location>
</feature>
<feature type="transmembrane region" description="Helical" evidence="12">
    <location>
        <begin position="2582"/>
        <end position="2600"/>
    </location>
</feature>
<dbReference type="PROSITE" id="PS50022">
    <property type="entry name" value="FA58C_3"/>
    <property type="match status" value="3"/>
</dbReference>
<keyword evidence="8" id="KW-0325">Glycoprotein</keyword>
<evidence type="ECO:0000256" key="1">
    <source>
        <dbReference type="ARBA" id="ARBA00004272"/>
    </source>
</evidence>
<dbReference type="Gene3D" id="2.60.120.260">
    <property type="entry name" value="Galactose-binding domain-like"/>
    <property type="match status" value="3"/>
</dbReference>
<dbReference type="InterPro" id="IPR051223">
    <property type="entry name" value="Polycystin"/>
</dbReference>
<feature type="transmembrane region" description="Helical" evidence="12">
    <location>
        <begin position="2032"/>
        <end position="2052"/>
    </location>
</feature>
<evidence type="ECO:0000256" key="7">
    <source>
        <dbReference type="ARBA" id="ARBA00023157"/>
    </source>
</evidence>
<keyword evidence="6 12" id="KW-0472">Membrane</keyword>